<organism evidence="3 4">
    <name type="scientific">Prochlorococcus marinus str. GP2</name>
    <dbReference type="NCBI Taxonomy" id="59925"/>
    <lineage>
        <taxon>Bacteria</taxon>
        <taxon>Bacillati</taxon>
        <taxon>Cyanobacteriota</taxon>
        <taxon>Cyanophyceae</taxon>
        <taxon>Synechococcales</taxon>
        <taxon>Prochlorococcaceae</taxon>
        <taxon>Prochlorococcus</taxon>
    </lineage>
</organism>
<feature type="region of interest" description="Disordered" evidence="1">
    <location>
        <begin position="1"/>
        <end position="25"/>
    </location>
</feature>
<name>A0A0A1ZBB1_PROMR</name>
<evidence type="ECO:0000313" key="4">
    <source>
        <dbReference type="Proteomes" id="UP000030598"/>
    </source>
</evidence>
<dbReference type="PANTHER" id="PTHR28243:SF1">
    <property type="entry name" value="PYRIDOXAMINE 5'-PHOSPHATE OXIDASE ALR4036 FAMILY FMN-BINDING DOMAIN-CONTAINING PROTEIN"/>
    <property type="match status" value="1"/>
</dbReference>
<reference evidence="4" key="1">
    <citation type="journal article" date="2014" name="Sci. Data">
        <title>Genomes of diverse isolates of the marine cyanobacterium Prochlorococcus.</title>
        <authorList>
            <person name="Biller S."/>
            <person name="Berube P."/>
            <person name="Thompson J."/>
            <person name="Kelly L."/>
            <person name="Roggensack S."/>
            <person name="Awad L."/>
            <person name="Roache-Johnson K."/>
            <person name="Ding H."/>
            <person name="Giovannoni S.J."/>
            <person name="Moore L.R."/>
            <person name="Chisholm S.W."/>
        </authorList>
    </citation>
    <scope>NUCLEOTIDE SEQUENCE [LARGE SCALE GENOMIC DNA]</scope>
    <source>
        <strain evidence="4">GP2</strain>
    </source>
</reference>
<gene>
    <name evidence="3" type="ORF">EU91_1525</name>
</gene>
<dbReference type="GO" id="GO:0010181">
    <property type="term" value="F:FMN binding"/>
    <property type="evidence" value="ECO:0007669"/>
    <property type="project" value="InterPro"/>
</dbReference>
<dbReference type="Gene3D" id="2.30.110.10">
    <property type="entry name" value="Electron Transport, Fmn-binding Protein, Chain A"/>
    <property type="match status" value="1"/>
</dbReference>
<feature type="domain" description="Pyridoxamine 5'-phosphate oxidase Alr4036 family FMN-binding" evidence="2">
    <location>
        <begin position="7"/>
        <end position="96"/>
    </location>
</feature>
<dbReference type="EMBL" id="JNAH01000008">
    <property type="protein sequence ID" value="KGF85424.1"/>
    <property type="molecule type" value="Genomic_DNA"/>
</dbReference>
<dbReference type="eggNOG" id="COG5135">
    <property type="taxonomic scope" value="Bacteria"/>
</dbReference>
<protein>
    <submittedName>
        <fullName evidence="3">Pyridoxamine-phosphate oxidase</fullName>
    </submittedName>
</protein>
<dbReference type="RefSeq" id="WP_032524938.1">
    <property type="nucleotide sequence ID" value="NZ_CP138934.1"/>
</dbReference>
<dbReference type="Pfam" id="PF12766">
    <property type="entry name" value="Pyridox_oxase_2"/>
    <property type="match status" value="1"/>
</dbReference>
<dbReference type="InterPro" id="IPR024624">
    <property type="entry name" value="Pyridox_Oxase_Alr4036_FMN-bd"/>
</dbReference>
<accession>A0A0A1ZBB1</accession>
<dbReference type="InterPro" id="IPR012349">
    <property type="entry name" value="Split_barrel_FMN-bd"/>
</dbReference>
<evidence type="ECO:0000313" key="3">
    <source>
        <dbReference type="EMBL" id="KGF85424.1"/>
    </source>
</evidence>
<evidence type="ECO:0000256" key="1">
    <source>
        <dbReference type="SAM" id="MobiDB-lite"/>
    </source>
</evidence>
<evidence type="ECO:0000259" key="2">
    <source>
        <dbReference type="Pfam" id="PF12766"/>
    </source>
</evidence>
<dbReference type="OrthoDB" id="5736591at2"/>
<dbReference type="SUPFAM" id="SSF50475">
    <property type="entry name" value="FMN-binding split barrel"/>
    <property type="match status" value="1"/>
</dbReference>
<proteinExistence type="predicted"/>
<dbReference type="PANTHER" id="PTHR28243">
    <property type="entry name" value="AGL049CP"/>
    <property type="match status" value="1"/>
</dbReference>
<comment type="caution">
    <text evidence="3">The sequence shown here is derived from an EMBL/GenBank/DDBJ whole genome shotgun (WGS) entry which is preliminary data.</text>
</comment>
<dbReference type="STRING" id="59925.EU91_1525"/>
<dbReference type="Proteomes" id="UP000030598">
    <property type="component" value="Unassembled WGS sequence"/>
</dbReference>
<sequence>MPDNNLPSWRQDLKSSRKKEGKSPSNRWIQLATVSEENEPRLRTVVFRGWHKDSSMIIFTDRRSEKIGHLKSNPNAEILWFFLKTKSQYRFKGKIHELSDNKNYWDLLSEKSKSSWFLGSPGEKINPKVQSAYEILSNLPKSENFVVLNFEIDSVDLLKLEQPVHKRYLWEKNKKWKKVEINP</sequence>
<dbReference type="AlphaFoldDB" id="A0A0A1ZBB1"/>